<organism evidence="7 8">
    <name type="scientific">Beauveria bassiana</name>
    <name type="common">White muscardine disease fungus</name>
    <name type="synonym">Tritirachium shiotae</name>
    <dbReference type="NCBI Taxonomy" id="176275"/>
    <lineage>
        <taxon>Eukaryota</taxon>
        <taxon>Fungi</taxon>
        <taxon>Dikarya</taxon>
        <taxon>Ascomycota</taxon>
        <taxon>Pezizomycotina</taxon>
        <taxon>Sordariomycetes</taxon>
        <taxon>Hypocreomycetidae</taxon>
        <taxon>Hypocreales</taxon>
        <taxon>Cordycipitaceae</taxon>
        <taxon>Beauveria</taxon>
    </lineage>
</organism>
<evidence type="ECO:0000256" key="3">
    <source>
        <dbReference type="ARBA" id="ARBA00022989"/>
    </source>
</evidence>
<dbReference type="InterPro" id="IPR002523">
    <property type="entry name" value="MgTranspt_CorA/ZnTranspt_ZntB"/>
</dbReference>
<dbReference type="Gene3D" id="1.20.58.340">
    <property type="entry name" value="Magnesium transport protein CorA, transmembrane region"/>
    <property type="match status" value="1"/>
</dbReference>
<feature type="region of interest" description="Disordered" evidence="5">
    <location>
        <begin position="497"/>
        <end position="522"/>
    </location>
</feature>
<dbReference type="Proteomes" id="UP000237441">
    <property type="component" value="Unassembled WGS sequence"/>
</dbReference>
<evidence type="ECO:0000256" key="1">
    <source>
        <dbReference type="ARBA" id="ARBA00004141"/>
    </source>
</evidence>
<protein>
    <recommendedName>
        <fullName evidence="9">Mg2+ transporter protein, CorA-like/Zinc transport protein ZntB</fullName>
    </recommendedName>
</protein>
<dbReference type="GO" id="GO:0016020">
    <property type="term" value="C:membrane"/>
    <property type="evidence" value="ECO:0007669"/>
    <property type="project" value="UniProtKB-SubCell"/>
</dbReference>
<evidence type="ECO:0000313" key="7">
    <source>
        <dbReference type="EMBL" id="PQK12140.1"/>
    </source>
</evidence>
<evidence type="ECO:0000256" key="2">
    <source>
        <dbReference type="ARBA" id="ARBA00022692"/>
    </source>
</evidence>
<feature type="compositionally biased region" description="Acidic residues" evidence="5">
    <location>
        <begin position="84"/>
        <end position="93"/>
    </location>
</feature>
<evidence type="ECO:0000256" key="6">
    <source>
        <dbReference type="SAM" id="Phobius"/>
    </source>
</evidence>
<dbReference type="OrthoDB" id="3231000at2759"/>
<proteinExistence type="predicted"/>
<feature type="transmembrane region" description="Helical" evidence="6">
    <location>
        <begin position="806"/>
        <end position="824"/>
    </location>
</feature>
<feature type="region of interest" description="Disordered" evidence="5">
    <location>
        <begin position="324"/>
        <end position="347"/>
    </location>
</feature>
<feature type="compositionally biased region" description="Acidic residues" evidence="5">
    <location>
        <begin position="497"/>
        <end position="509"/>
    </location>
</feature>
<dbReference type="AlphaFoldDB" id="A0A2S7Y7K8"/>
<feature type="region of interest" description="Disordered" evidence="5">
    <location>
        <begin position="447"/>
        <end position="471"/>
    </location>
</feature>
<feature type="transmembrane region" description="Helical" evidence="6">
    <location>
        <begin position="859"/>
        <end position="882"/>
    </location>
</feature>
<accession>A0A2S7Y7K8</accession>
<feature type="region of interest" description="Disordered" evidence="5">
    <location>
        <begin position="44"/>
        <end position="94"/>
    </location>
</feature>
<comment type="caution">
    <text evidence="7">The sequence shown here is derived from an EMBL/GenBank/DDBJ whole genome shotgun (WGS) entry which is preliminary data.</text>
</comment>
<reference evidence="7 8" key="1">
    <citation type="submission" date="2016-07" db="EMBL/GenBank/DDBJ databases">
        <title>Comparative genomics of the entomopathogenic fungus Beauveria bassiana.</title>
        <authorList>
            <person name="Valero Jimenez C.A."/>
            <person name="Zwaan B.J."/>
            <person name="Van Kan J.A."/>
            <person name="Takken W."/>
            <person name="Debets A.J."/>
            <person name="Schoustra S.E."/>
            <person name="Koenraadt C.J."/>
        </authorList>
    </citation>
    <scope>NUCLEOTIDE SEQUENCE [LARGE SCALE GENOMIC DNA]</scope>
    <source>
        <strain evidence="7 8">ARSEF 8028</strain>
    </source>
</reference>
<name>A0A2S7Y7K8_BEABA</name>
<keyword evidence="2 6" id="KW-0812">Transmembrane</keyword>
<keyword evidence="3 6" id="KW-1133">Transmembrane helix</keyword>
<dbReference type="InterPro" id="IPR045863">
    <property type="entry name" value="CorA_TM1_TM2"/>
</dbReference>
<keyword evidence="4 6" id="KW-0472">Membrane</keyword>
<dbReference type="EMBL" id="JRHA01000003">
    <property type="protein sequence ID" value="PQK12140.1"/>
    <property type="molecule type" value="Genomic_DNA"/>
</dbReference>
<dbReference type="SUPFAM" id="SSF144083">
    <property type="entry name" value="Magnesium transport protein CorA, transmembrane region"/>
    <property type="match status" value="1"/>
</dbReference>
<gene>
    <name evidence="7" type="ORF">BB8028_0003g07580</name>
</gene>
<feature type="compositionally biased region" description="Polar residues" evidence="5">
    <location>
        <begin position="55"/>
        <end position="79"/>
    </location>
</feature>
<evidence type="ECO:0008006" key="9">
    <source>
        <dbReference type="Google" id="ProtNLM"/>
    </source>
</evidence>
<comment type="subcellular location">
    <subcellularLocation>
        <location evidence="1">Membrane</location>
        <topology evidence="1">Multi-pass membrane protein</topology>
    </subcellularLocation>
</comment>
<dbReference type="GO" id="GO:0046873">
    <property type="term" value="F:metal ion transmembrane transporter activity"/>
    <property type="evidence" value="ECO:0007669"/>
    <property type="project" value="InterPro"/>
</dbReference>
<evidence type="ECO:0000313" key="8">
    <source>
        <dbReference type="Proteomes" id="UP000237441"/>
    </source>
</evidence>
<evidence type="ECO:0000256" key="5">
    <source>
        <dbReference type="SAM" id="MobiDB-lite"/>
    </source>
</evidence>
<sequence>MGGSQTSQDDGYALAWPRSQRWNPSYSVPRNSLERSLSANLALQNGPKSVPRNAAATSLGSVSHQNTLVQSTGRASSEASVELPEADEKETPDDLSNLSHWLETLSELYMNNLDNRARWDPRWLNVTQRERYGGLSSSQITVVDYVSDQPTGTVATATTKQHLAELLQHRPEKCQLRVIMMTDLSRFTMGAIGQTYNVDPEFWFEHLANSGYAASDSQLKVNNALWMNWSEQETRFRHHPLPGTGQRTEWNVPRRVKSRPWVHLKWARLGLMHYLGKKGFNEAEIEVRLHDGRWLAERDVVLDKWGRYMTTQKLAKAKLLADAKRKKKQRKQKGHYPSVDDPSTDAALTPSKVKASNVYRAYSTFEGLPRNLNSWYNRDLRVLAPEGLSHWTGSDEQGKRVVVLVFDPVRKMKNLHTQELIPSLTFMPRAMEIESYSEEELWRSAGPEETYLDPPPPPITNKQIKAQKKEITKQNLKKKRDLLRNRFRRRRIDFDASLDEESAEQDQSDSESSYTSDDDYDDDYEKQLREGYENPKPYSRDRAFARKYSLSTQELVLRRLRTLSTAEVAKDDGNGDGDGDALVSSLLTSIVLDDFWRLLAEMRAELDHLDGDFSGSLFSQLVESFGNSVRQNLSWLRCSLQELSEWAVHLQTTSTKAASSSSSSDAAIAEELEMLIQDVQALQRRAESTLNVLASSMGLSQSSLVIDQTSGINKLTELAFFFVPLSFITSVFSMQVKELTSAPPRMWTWGLALSLVFLATYLMRILLRSPSVRIGILHCRATIINRFSSSKSSSAEQRLNTVGSRAVAKFIFYFACIIVIYMGLAALAIAFLLVVYLGLWLGAAGAALYFIVTKWPDPAVLAPCFVALPVAAAGLWVSWLWADETTEWTTDVMMKVADGLAAKFPEKWRLDSVDDEDLSREGVNTYARQAITLAT</sequence>
<feature type="compositionally biased region" description="Basic residues" evidence="5">
    <location>
        <begin position="324"/>
        <end position="334"/>
    </location>
</feature>
<evidence type="ECO:0000256" key="4">
    <source>
        <dbReference type="ARBA" id="ARBA00023136"/>
    </source>
</evidence>
<dbReference type="Pfam" id="PF01544">
    <property type="entry name" value="CorA"/>
    <property type="match status" value="1"/>
</dbReference>
<feature type="transmembrane region" description="Helical" evidence="6">
    <location>
        <begin position="747"/>
        <end position="767"/>
    </location>
</feature>